<feature type="domain" description="CoA-binding" evidence="1">
    <location>
        <begin position="5"/>
        <end position="118"/>
    </location>
</feature>
<proteinExistence type="predicted"/>
<dbReference type="EMBL" id="BAABJX010000032">
    <property type="protein sequence ID" value="GAA4835115.1"/>
    <property type="molecule type" value="Genomic_DNA"/>
</dbReference>
<dbReference type="Pfam" id="PF13380">
    <property type="entry name" value="CoA_binding_2"/>
    <property type="match status" value="1"/>
</dbReference>
<dbReference type="InterPro" id="IPR003781">
    <property type="entry name" value="CoA-bd"/>
</dbReference>
<sequence length="123" mass="13778">MANDKKTLILGATTNTGRYAFRAAQMLTERGHTIVPVGIKKGEVFGKQISQDKEVIHESVHTVTLYVGPQNQPEWYDYILKQAPKRIVFNPGTENIELMRLAEEKGIEVVEGCTLVMLSIGNY</sequence>
<gene>
    <name evidence="2" type="ORF">GCM10023331_20420</name>
</gene>
<dbReference type="Gene3D" id="3.40.50.720">
    <property type="entry name" value="NAD(P)-binding Rossmann-like Domain"/>
    <property type="match status" value="1"/>
</dbReference>
<evidence type="ECO:0000313" key="2">
    <source>
        <dbReference type="EMBL" id="GAA4835115.1"/>
    </source>
</evidence>
<evidence type="ECO:0000313" key="3">
    <source>
        <dbReference type="Proteomes" id="UP001500298"/>
    </source>
</evidence>
<comment type="caution">
    <text evidence="2">The sequence shown here is derived from an EMBL/GenBank/DDBJ whole genome shotgun (WGS) entry which is preliminary data.</text>
</comment>
<dbReference type="SUPFAM" id="SSF51735">
    <property type="entry name" value="NAD(P)-binding Rossmann-fold domains"/>
    <property type="match status" value="1"/>
</dbReference>
<keyword evidence="3" id="KW-1185">Reference proteome</keyword>
<protein>
    <submittedName>
        <fullName evidence="2">CoA-binding protein</fullName>
    </submittedName>
</protein>
<evidence type="ECO:0000259" key="1">
    <source>
        <dbReference type="Pfam" id="PF13380"/>
    </source>
</evidence>
<reference evidence="3" key="1">
    <citation type="journal article" date="2019" name="Int. J. Syst. Evol. Microbiol.">
        <title>The Global Catalogue of Microorganisms (GCM) 10K type strain sequencing project: providing services to taxonomists for standard genome sequencing and annotation.</title>
        <authorList>
            <consortium name="The Broad Institute Genomics Platform"/>
            <consortium name="The Broad Institute Genome Sequencing Center for Infectious Disease"/>
            <person name="Wu L."/>
            <person name="Ma J."/>
        </authorList>
    </citation>
    <scope>NUCLEOTIDE SEQUENCE [LARGE SCALE GENOMIC DNA]</scope>
    <source>
        <strain evidence="3">JCM 18326</strain>
    </source>
</reference>
<organism evidence="2 3">
    <name type="scientific">Algivirga pacifica</name>
    <dbReference type="NCBI Taxonomy" id="1162670"/>
    <lineage>
        <taxon>Bacteria</taxon>
        <taxon>Pseudomonadati</taxon>
        <taxon>Bacteroidota</taxon>
        <taxon>Cytophagia</taxon>
        <taxon>Cytophagales</taxon>
        <taxon>Flammeovirgaceae</taxon>
        <taxon>Algivirga</taxon>
    </lineage>
</organism>
<name>A0ABP9D8T9_9BACT</name>
<dbReference type="RefSeq" id="WP_345371492.1">
    <property type="nucleotide sequence ID" value="NZ_BAABJX010000032.1"/>
</dbReference>
<dbReference type="InterPro" id="IPR036291">
    <property type="entry name" value="NAD(P)-bd_dom_sf"/>
</dbReference>
<dbReference type="Proteomes" id="UP001500298">
    <property type="component" value="Unassembled WGS sequence"/>
</dbReference>
<accession>A0ABP9D8T9</accession>